<sequence>MGLFAEMNYPESFSISDFGIQRDAKKVSRILSWLFQFVETLQPAQNFSFEYLKSIKASYSEAAALRSKITSLRISNKSDDEKRVEYQNRIVELRDTMSEMYSKKAKIDEEEAVESRKLTHLLEMEKANSLEADVMMSRLEELKLREGNLKVKVIDNPNLPQTMQELQDKANALEIEMQESRSKIYQIDRDISQYKQLHEVIERQLISVCRECHSYLQQISQSKFDFTKFDGEIVDHTAEREELAKKIADLTDTLRLSEHKLVKERVVDATQTANDEHIKKEKNSLLDKYCNVCESLNSDLTTMMALLDTRKGQYEKEYNNEERQEAERKVEEMSNILQRLYLQYVESLDRVFSLDDP</sequence>
<organism evidence="4">
    <name type="scientific">Hymenolepis diminuta</name>
    <name type="common">Rat tapeworm</name>
    <dbReference type="NCBI Taxonomy" id="6216"/>
    <lineage>
        <taxon>Eukaryota</taxon>
        <taxon>Metazoa</taxon>
        <taxon>Spiralia</taxon>
        <taxon>Lophotrochozoa</taxon>
        <taxon>Platyhelminthes</taxon>
        <taxon>Cestoda</taxon>
        <taxon>Eucestoda</taxon>
        <taxon>Cyclophyllidea</taxon>
        <taxon>Hymenolepididae</taxon>
        <taxon>Hymenolepis</taxon>
    </lineage>
</organism>
<dbReference type="Proteomes" id="UP000274504">
    <property type="component" value="Unassembled WGS sequence"/>
</dbReference>
<evidence type="ECO:0000313" key="2">
    <source>
        <dbReference type="EMBL" id="VDL59288.1"/>
    </source>
</evidence>
<evidence type="ECO:0000313" key="4">
    <source>
        <dbReference type="WBParaSite" id="HDID_0000697201-mRNA-1"/>
    </source>
</evidence>
<dbReference type="OrthoDB" id="6258727at2759"/>
<reference evidence="2 3" key="2">
    <citation type="submission" date="2018-11" db="EMBL/GenBank/DDBJ databases">
        <authorList>
            <consortium name="Pathogen Informatics"/>
        </authorList>
    </citation>
    <scope>NUCLEOTIDE SEQUENCE [LARGE SCALE GENOMIC DNA]</scope>
</reference>
<evidence type="ECO:0000313" key="3">
    <source>
        <dbReference type="Proteomes" id="UP000274504"/>
    </source>
</evidence>
<keyword evidence="1" id="KW-0175">Coiled coil</keyword>
<reference evidence="4" key="1">
    <citation type="submission" date="2017-02" db="UniProtKB">
        <authorList>
            <consortium name="WormBaseParasite"/>
        </authorList>
    </citation>
    <scope>IDENTIFICATION</scope>
</reference>
<evidence type="ECO:0000256" key="1">
    <source>
        <dbReference type="SAM" id="Coils"/>
    </source>
</evidence>
<dbReference type="WBParaSite" id="HDID_0000697201-mRNA-1">
    <property type="protein sequence ID" value="HDID_0000697201-mRNA-1"/>
    <property type="gene ID" value="HDID_0000697201"/>
</dbReference>
<accession>A0A0R3SPR1</accession>
<protein>
    <submittedName>
        <fullName evidence="4">IFT81</fullName>
    </submittedName>
</protein>
<dbReference type="AlphaFoldDB" id="A0A0R3SPR1"/>
<proteinExistence type="predicted"/>
<feature type="coiled-coil region" evidence="1">
    <location>
        <begin position="304"/>
        <end position="343"/>
    </location>
</feature>
<feature type="coiled-coil region" evidence="1">
    <location>
        <begin position="233"/>
        <end position="260"/>
    </location>
</feature>
<gene>
    <name evidence="2" type="ORF">HDID_LOCUS6970</name>
</gene>
<name>A0A0R3SPR1_HYMDI</name>
<dbReference type="EMBL" id="UYSG01010892">
    <property type="protein sequence ID" value="VDL59288.1"/>
    <property type="molecule type" value="Genomic_DNA"/>
</dbReference>